<comment type="caution">
    <text evidence="1">The sequence shown here is derived from an EMBL/GenBank/DDBJ whole genome shotgun (WGS) entry which is preliminary data.</text>
</comment>
<proteinExistence type="predicted"/>
<reference evidence="1 2" key="1">
    <citation type="submission" date="2020-12" db="EMBL/GenBank/DDBJ databases">
        <title>Vagococcus allomyrinae sp. nov. and Enterococcus lavae sp. nov., isolated from the larvae of Allomyrina dichotoma.</title>
        <authorList>
            <person name="Lee S.D."/>
        </authorList>
    </citation>
    <scope>NUCLEOTIDE SEQUENCE [LARGE SCALE GENOMIC DNA]</scope>
    <source>
        <strain evidence="1 2">BWM-S5</strain>
    </source>
</reference>
<evidence type="ECO:0000313" key="1">
    <source>
        <dbReference type="EMBL" id="MBP1045421.1"/>
    </source>
</evidence>
<dbReference type="Proteomes" id="UP000673375">
    <property type="component" value="Unassembled WGS sequence"/>
</dbReference>
<evidence type="ECO:0000313" key="2">
    <source>
        <dbReference type="Proteomes" id="UP000673375"/>
    </source>
</evidence>
<organism evidence="1 2">
    <name type="scientific">Enterococcus larvae</name>
    <dbReference type="NCBI Taxonomy" id="2794352"/>
    <lineage>
        <taxon>Bacteria</taxon>
        <taxon>Bacillati</taxon>
        <taxon>Bacillota</taxon>
        <taxon>Bacilli</taxon>
        <taxon>Lactobacillales</taxon>
        <taxon>Enterococcaceae</taxon>
        <taxon>Enterococcus</taxon>
    </lineage>
</organism>
<keyword evidence="2" id="KW-1185">Reference proteome</keyword>
<gene>
    <name evidence="1" type="ORF">I6N96_03965</name>
</gene>
<dbReference type="EMBL" id="JAEDXU010000001">
    <property type="protein sequence ID" value="MBP1045421.1"/>
    <property type="molecule type" value="Genomic_DNA"/>
</dbReference>
<sequence>MFKREVDSFKRMIIPANNQRYLSTPKKNYEKFGKTIERSSDNPFITPDGQYIDDFFALFEKGKPDILFSEKLMQLGEWQDYGSKLYRLNTTYSVEEVKALLVSELEINPKEVLVTTSISGHFHRSS</sequence>
<name>A0ABS4CFL1_9ENTE</name>
<accession>A0ABS4CFL1</accession>
<dbReference type="RefSeq" id="WP_209556183.1">
    <property type="nucleotide sequence ID" value="NZ_JAEDXU010000001.1"/>
</dbReference>
<protein>
    <submittedName>
        <fullName evidence="1">Uncharacterized protein</fullName>
    </submittedName>
</protein>